<sequence>MGGSGQGTPLAMELGQPWSPASPMLVMASSVISFPTPAPLHNMTTAAELIHKPESTPRMPAMSKSAPKMAILPQTESAPKMAATPEPIMKVTPRSSATMDDMPVYPVIMSVAFRDNKAFHECLRMASSLVDPPLTSVRAAGIPRPLAPAVTEAVPLSTVLPVMGIAIWCVRATYFPPASTESVPEPSPALESVPEPSPALESVPEPSLVLEFAPVPLSWPTISEVADFSAEPPEVAASDCEFSACSAMAKEAVYELSACPVSAPEAVDNLTVLFIPVQPDLPWWFPAPSAPPCWSSAPPWGSSIPSALLWWSSAPPWWFSALLPPPWLPALPNPQALLLYLDLALHPSLCSPSDPPPSWN</sequence>
<name>A0A9Q9WU62_CYPCA</name>
<dbReference type="OrthoDB" id="8986306at2759"/>
<proteinExistence type="predicted"/>
<dbReference type="RefSeq" id="XP_042589623.1">
    <property type="nucleotide sequence ID" value="XM_042733689.1"/>
</dbReference>
<reference evidence="1" key="1">
    <citation type="submission" date="2025-08" db="UniProtKB">
        <authorList>
            <consortium name="RefSeq"/>
        </authorList>
    </citation>
    <scope>IDENTIFICATION</scope>
    <source>
        <tissue evidence="1">Muscle</tissue>
    </source>
</reference>
<dbReference type="AlphaFoldDB" id="A0A9Q9WU62"/>
<dbReference type="GeneID" id="122138867"/>
<dbReference type="KEGG" id="ccar:122138867"/>
<protein>
    <submittedName>
        <fullName evidence="1">Anti-sigma-I factor RsgI2-like</fullName>
    </submittedName>
</protein>
<evidence type="ECO:0000313" key="1">
    <source>
        <dbReference type="RefSeq" id="XP_042589623.1"/>
    </source>
</evidence>
<dbReference type="Proteomes" id="UP001155660">
    <property type="component" value="Chromosome A3"/>
</dbReference>
<organism evidence="1">
    <name type="scientific">Cyprinus carpio</name>
    <name type="common">Common carp</name>
    <dbReference type="NCBI Taxonomy" id="7962"/>
    <lineage>
        <taxon>Eukaryota</taxon>
        <taxon>Metazoa</taxon>
        <taxon>Chordata</taxon>
        <taxon>Craniata</taxon>
        <taxon>Vertebrata</taxon>
        <taxon>Euteleostomi</taxon>
        <taxon>Actinopterygii</taxon>
        <taxon>Neopterygii</taxon>
        <taxon>Teleostei</taxon>
        <taxon>Ostariophysi</taxon>
        <taxon>Cypriniformes</taxon>
        <taxon>Cyprinidae</taxon>
        <taxon>Cyprininae</taxon>
        <taxon>Cyprinus</taxon>
    </lineage>
</organism>
<accession>A0A9Q9WU62</accession>
<gene>
    <name evidence="1" type="primary">LOC122138867</name>
</gene>